<dbReference type="Gramene" id="Solyc09g010250.1.1">
    <property type="protein sequence ID" value="Solyc09g010250.1.1"/>
    <property type="gene ID" value="Solyc09g010250.1"/>
</dbReference>
<evidence type="ECO:0000313" key="2">
    <source>
        <dbReference type="Proteomes" id="UP000004994"/>
    </source>
</evidence>
<keyword evidence="2" id="KW-1185">Reference proteome</keyword>
<sequence length="53" mass="6239">MFYIDAEEPDCYDLYLNTNDDFRMCSSTKQIGQGMDDKLQEVKKSLIFPRLVL</sequence>
<accession>K4CR53</accession>
<reference evidence="1" key="2">
    <citation type="submission" date="2013-04" db="UniProtKB">
        <authorList>
            <consortium name="EnsemblPlants"/>
        </authorList>
    </citation>
    <scope>IDENTIFICATION</scope>
    <source>
        <strain evidence="1">cv. Heinz 1706</strain>
    </source>
</reference>
<dbReference type="Proteomes" id="UP000004994">
    <property type="component" value="Chromosome 9"/>
</dbReference>
<protein>
    <submittedName>
        <fullName evidence="1">Uncharacterized protein</fullName>
    </submittedName>
</protein>
<dbReference type="HOGENOM" id="CLU_3072407_0_0_1"/>
<dbReference type="PaxDb" id="4081-Solyc09g010250.1.1"/>
<reference evidence="1" key="1">
    <citation type="journal article" date="2012" name="Nature">
        <title>The tomato genome sequence provides insights into fleshy fruit evolution.</title>
        <authorList>
            <consortium name="Tomato Genome Consortium"/>
        </authorList>
    </citation>
    <scope>NUCLEOTIDE SEQUENCE [LARGE SCALE GENOMIC DNA]</scope>
    <source>
        <strain evidence="1">cv. Heinz 1706</strain>
    </source>
</reference>
<dbReference type="InParanoid" id="K4CR53"/>
<proteinExistence type="predicted"/>
<organism evidence="1">
    <name type="scientific">Solanum lycopersicum</name>
    <name type="common">Tomato</name>
    <name type="synonym">Lycopersicon esculentum</name>
    <dbReference type="NCBI Taxonomy" id="4081"/>
    <lineage>
        <taxon>Eukaryota</taxon>
        <taxon>Viridiplantae</taxon>
        <taxon>Streptophyta</taxon>
        <taxon>Embryophyta</taxon>
        <taxon>Tracheophyta</taxon>
        <taxon>Spermatophyta</taxon>
        <taxon>Magnoliopsida</taxon>
        <taxon>eudicotyledons</taxon>
        <taxon>Gunneridae</taxon>
        <taxon>Pentapetalae</taxon>
        <taxon>asterids</taxon>
        <taxon>lamiids</taxon>
        <taxon>Solanales</taxon>
        <taxon>Solanaceae</taxon>
        <taxon>Solanoideae</taxon>
        <taxon>Solaneae</taxon>
        <taxon>Solanum</taxon>
        <taxon>Solanum subgen. Lycopersicon</taxon>
    </lineage>
</organism>
<name>K4CR53_SOLLC</name>
<dbReference type="EnsemblPlants" id="Solyc09g010250.1.1">
    <property type="protein sequence ID" value="Solyc09g010250.1.1"/>
    <property type="gene ID" value="Solyc09g010250.1"/>
</dbReference>
<dbReference type="AlphaFoldDB" id="K4CR53"/>
<evidence type="ECO:0000313" key="1">
    <source>
        <dbReference type="EnsemblPlants" id="Solyc09g010250.1.1"/>
    </source>
</evidence>